<comment type="caution">
    <text evidence="2">The sequence shown here is derived from an EMBL/GenBank/DDBJ whole genome shotgun (WGS) entry which is preliminary data.</text>
</comment>
<sequence>MVHLPLPRLPRDSWQLTVPGTTQSTDKLADWSIAYRTLSLSLSVLLTTAIVGRILHMRRLFSKCGFRADDHYLSAVTVLVESASLETTTAFIYIICVGVNSPLQTMFLPVLAQVQPEPPVAHIRAQLQGGPAVAAEPDRGDEVLRGILDARYPTQLPDSIHAVSVQLPHRVAAVLMGVTHAQRPRVAAVLIGTRDTELVVRTVTRPSCAAVPQLAQPAVVRDVRRRVVVSVLAVQSRVRARGAASGRF</sequence>
<protein>
    <submittedName>
        <fullName evidence="2">Uncharacterized protein</fullName>
    </submittedName>
</protein>
<evidence type="ECO:0000313" key="3">
    <source>
        <dbReference type="Proteomes" id="UP000298061"/>
    </source>
</evidence>
<accession>A0A4Z0AAC4</accession>
<reference evidence="2 3" key="1">
    <citation type="submission" date="2019-02" db="EMBL/GenBank/DDBJ databases">
        <title>Genome sequencing of the rare red list fungi Hericium alpestre (H. flagellum).</title>
        <authorList>
            <person name="Buettner E."/>
            <person name="Kellner H."/>
        </authorList>
    </citation>
    <scope>NUCLEOTIDE SEQUENCE [LARGE SCALE GENOMIC DNA]</scope>
    <source>
        <strain evidence="2 3">DSM 108284</strain>
    </source>
</reference>
<keyword evidence="3" id="KW-1185">Reference proteome</keyword>
<keyword evidence="1" id="KW-0812">Transmembrane</keyword>
<dbReference type="Proteomes" id="UP000298061">
    <property type="component" value="Unassembled WGS sequence"/>
</dbReference>
<dbReference type="EMBL" id="SFCI01000069">
    <property type="protein sequence ID" value="TFY82899.1"/>
    <property type="molecule type" value="Genomic_DNA"/>
</dbReference>
<feature type="transmembrane region" description="Helical" evidence="1">
    <location>
        <begin position="33"/>
        <end position="55"/>
    </location>
</feature>
<dbReference type="AlphaFoldDB" id="A0A4Z0AAC4"/>
<organism evidence="2 3">
    <name type="scientific">Hericium alpestre</name>
    <dbReference type="NCBI Taxonomy" id="135208"/>
    <lineage>
        <taxon>Eukaryota</taxon>
        <taxon>Fungi</taxon>
        <taxon>Dikarya</taxon>
        <taxon>Basidiomycota</taxon>
        <taxon>Agaricomycotina</taxon>
        <taxon>Agaricomycetes</taxon>
        <taxon>Russulales</taxon>
        <taxon>Hericiaceae</taxon>
        <taxon>Hericium</taxon>
    </lineage>
</organism>
<evidence type="ECO:0000313" key="2">
    <source>
        <dbReference type="EMBL" id="TFY82899.1"/>
    </source>
</evidence>
<name>A0A4Z0AAC4_9AGAM</name>
<gene>
    <name evidence="2" type="ORF">EWM64_g1114</name>
</gene>
<keyword evidence="1" id="KW-0472">Membrane</keyword>
<keyword evidence="1" id="KW-1133">Transmembrane helix</keyword>
<evidence type="ECO:0000256" key="1">
    <source>
        <dbReference type="SAM" id="Phobius"/>
    </source>
</evidence>
<dbReference type="OrthoDB" id="2905268at2759"/>
<proteinExistence type="predicted"/>